<dbReference type="InterPro" id="IPR013187">
    <property type="entry name" value="F-box-assoc_dom_typ3"/>
</dbReference>
<dbReference type="Gene3D" id="1.20.1280.50">
    <property type="match status" value="1"/>
</dbReference>
<dbReference type="PROSITE" id="PS50181">
    <property type="entry name" value="FBOX"/>
    <property type="match status" value="1"/>
</dbReference>
<dbReference type="InterPro" id="IPR017451">
    <property type="entry name" value="F-box-assoc_interact_dom"/>
</dbReference>
<evidence type="ECO:0000313" key="3">
    <source>
        <dbReference type="Proteomes" id="UP000826271"/>
    </source>
</evidence>
<dbReference type="EMBL" id="WHWC01000019">
    <property type="protein sequence ID" value="KAG8364107.1"/>
    <property type="molecule type" value="Genomic_DNA"/>
</dbReference>
<keyword evidence="3" id="KW-1185">Reference proteome</keyword>
<dbReference type="SUPFAM" id="SSF81383">
    <property type="entry name" value="F-box domain"/>
    <property type="match status" value="1"/>
</dbReference>
<dbReference type="NCBIfam" id="TIGR01640">
    <property type="entry name" value="F_box_assoc_1"/>
    <property type="match status" value="1"/>
</dbReference>
<feature type="domain" description="F-box" evidence="1">
    <location>
        <begin position="3"/>
        <end position="50"/>
    </location>
</feature>
<comment type="caution">
    <text evidence="2">The sequence shown here is derived from an EMBL/GenBank/DDBJ whole genome shotgun (WGS) entry which is preliminary data.</text>
</comment>
<name>A0AAV6W6D5_9LAMI</name>
<reference evidence="2" key="1">
    <citation type="submission" date="2019-10" db="EMBL/GenBank/DDBJ databases">
        <authorList>
            <person name="Zhang R."/>
            <person name="Pan Y."/>
            <person name="Wang J."/>
            <person name="Ma R."/>
            <person name="Yu S."/>
        </authorList>
    </citation>
    <scope>NUCLEOTIDE SEQUENCE</scope>
    <source>
        <strain evidence="2">LA-IB0</strain>
        <tissue evidence="2">Leaf</tissue>
    </source>
</reference>
<dbReference type="Pfam" id="PF00646">
    <property type="entry name" value="F-box"/>
    <property type="match status" value="1"/>
</dbReference>
<dbReference type="AlphaFoldDB" id="A0AAV6W6D5"/>
<dbReference type="Proteomes" id="UP000826271">
    <property type="component" value="Unassembled WGS sequence"/>
</dbReference>
<evidence type="ECO:0000259" key="1">
    <source>
        <dbReference type="PROSITE" id="PS50181"/>
    </source>
</evidence>
<evidence type="ECO:0000313" key="2">
    <source>
        <dbReference type="EMBL" id="KAG8364107.1"/>
    </source>
</evidence>
<protein>
    <recommendedName>
        <fullName evidence="1">F-box domain-containing protein</fullName>
    </recommendedName>
</protein>
<dbReference type="Pfam" id="PF08268">
    <property type="entry name" value="FBA_3"/>
    <property type="match status" value="1"/>
</dbReference>
<gene>
    <name evidence="2" type="ORF">BUALT_Bualt19G0092300</name>
</gene>
<dbReference type="PANTHER" id="PTHR31111:SF136">
    <property type="entry name" value="F-BOX ASSOCIATED DOMAIN-CONTAINING PROTEIN"/>
    <property type="match status" value="1"/>
</dbReference>
<dbReference type="InterPro" id="IPR036047">
    <property type="entry name" value="F-box-like_dom_sf"/>
</dbReference>
<sequence length="390" mass="45002">MVVLSLMELPLNNLVEILSRLPIKTIFICRCVCKTFRDLTSNSNPYFIALHSQNAATQHDLIIQFGYYAAYMKGQISLLDAQIDINPEKKLRVSSVFNFPYCKNNAQESHEFGLVNACNGLIYCANKSSDRYSFVCNPITREYIRVPDVDEERKLRDYICSLWLGFSPISKVYKVIGIYYTDDSVFGAHIHVVGSSTSWRDVDYAPLADLIDWHYSYAFTNGIGYWLCHYDHLLSGGGNFIVSFDFEREIFGKINAPPSFDDYSLRRRASMRIGVLGDLLCLIDNNHRRLDIWIVNECGQWIKQFSSVRAVHKPLYQKRLRPLQLLSSTGEILMVSNNRDLVCYDMKRNRSRSIKIHMRTSDNFYVVKQYFNAVNFVPSFVPLKDALMGN</sequence>
<dbReference type="PANTHER" id="PTHR31111">
    <property type="entry name" value="BNAA05G37150D PROTEIN-RELATED"/>
    <property type="match status" value="1"/>
</dbReference>
<dbReference type="InterPro" id="IPR001810">
    <property type="entry name" value="F-box_dom"/>
</dbReference>
<dbReference type="SMART" id="SM00256">
    <property type="entry name" value="FBOX"/>
    <property type="match status" value="1"/>
</dbReference>
<organism evidence="2 3">
    <name type="scientific">Buddleja alternifolia</name>
    <dbReference type="NCBI Taxonomy" id="168488"/>
    <lineage>
        <taxon>Eukaryota</taxon>
        <taxon>Viridiplantae</taxon>
        <taxon>Streptophyta</taxon>
        <taxon>Embryophyta</taxon>
        <taxon>Tracheophyta</taxon>
        <taxon>Spermatophyta</taxon>
        <taxon>Magnoliopsida</taxon>
        <taxon>eudicotyledons</taxon>
        <taxon>Gunneridae</taxon>
        <taxon>Pentapetalae</taxon>
        <taxon>asterids</taxon>
        <taxon>lamiids</taxon>
        <taxon>Lamiales</taxon>
        <taxon>Scrophulariaceae</taxon>
        <taxon>Buddlejeae</taxon>
        <taxon>Buddleja</taxon>
    </lineage>
</organism>
<proteinExistence type="predicted"/>
<accession>A0AAV6W6D5</accession>